<comment type="caution">
    <text evidence="2">The sequence shown here is derived from an EMBL/GenBank/DDBJ whole genome shotgun (WGS) entry which is preliminary data.</text>
</comment>
<keyword evidence="3" id="KW-1185">Reference proteome</keyword>
<protein>
    <recommendedName>
        <fullName evidence="4">DUF4806 domain-containing protein</fullName>
    </recommendedName>
</protein>
<organism evidence="2 3">
    <name type="scientific">Zophobas morio</name>
    <dbReference type="NCBI Taxonomy" id="2755281"/>
    <lineage>
        <taxon>Eukaryota</taxon>
        <taxon>Metazoa</taxon>
        <taxon>Ecdysozoa</taxon>
        <taxon>Arthropoda</taxon>
        <taxon>Hexapoda</taxon>
        <taxon>Insecta</taxon>
        <taxon>Pterygota</taxon>
        <taxon>Neoptera</taxon>
        <taxon>Endopterygota</taxon>
        <taxon>Coleoptera</taxon>
        <taxon>Polyphaga</taxon>
        <taxon>Cucujiformia</taxon>
        <taxon>Tenebrionidae</taxon>
        <taxon>Zophobas</taxon>
    </lineage>
</organism>
<dbReference type="EMBL" id="JALNTZ010000008">
    <property type="protein sequence ID" value="KAJ3643861.1"/>
    <property type="molecule type" value="Genomic_DNA"/>
</dbReference>
<accession>A0AA38HUJ8</accession>
<evidence type="ECO:0000313" key="3">
    <source>
        <dbReference type="Proteomes" id="UP001168821"/>
    </source>
</evidence>
<evidence type="ECO:0000256" key="1">
    <source>
        <dbReference type="SAM" id="MobiDB-lite"/>
    </source>
</evidence>
<name>A0AA38HUJ8_9CUCU</name>
<dbReference type="Proteomes" id="UP001168821">
    <property type="component" value="Unassembled WGS sequence"/>
</dbReference>
<evidence type="ECO:0008006" key="4">
    <source>
        <dbReference type="Google" id="ProtNLM"/>
    </source>
</evidence>
<proteinExistence type="predicted"/>
<gene>
    <name evidence="2" type="ORF">Zmor_026546</name>
</gene>
<sequence>MINSLIHLLPANSSQELMEINNQVIECDAKKLELIQMCSLLGGDTIRKIVFLIMSKMFSKNLACEYAGQGKKKKTAFCDIKALYYVVMGISKVCVWVLEVAATSAGMMAALGTRSVVGDDGSGDTGYLDSETLEMTSSKRRRGP</sequence>
<feature type="region of interest" description="Disordered" evidence="1">
    <location>
        <begin position="122"/>
        <end position="144"/>
    </location>
</feature>
<reference evidence="2" key="1">
    <citation type="journal article" date="2023" name="G3 (Bethesda)">
        <title>Whole genome assemblies of Zophobas morio and Tenebrio molitor.</title>
        <authorList>
            <person name="Kaur S."/>
            <person name="Stinson S.A."/>
            <person name="diCenzo G.C."/>
        </authorList>
    </citation>
    <scope>NUCLEOTIDE SEQUENCE</scope>
    <source>
        <strain evidence="2">QUZm001</strain>
    </source>
</reference>
<dbReference type="AlphaFoldDB" id="A0AA38HUJ8"/>
<evidence type="ECO:0000313" key="2">
    <source>
        <dbReference type="EMBL" id="KAJ3643861.1"/>
    </source>
</evidence>